<keyword evidence="3" id="KW-0342">GTP-binding</keyword>
<organism evidence="6">
    <name type="scientific">Guillardia theta (strain CCMP2712)</name>
    <name type="common">Cryptophyte</name>
    <dbReference type="NCBI Taxonomy" id="905079"/>
    <lineage>
        <taxon>Eukaryota</taxon>
        <taxon>Cryptophyceae</taxon>
        <taxon>Pyrenomonadales</taxon>
        <taxon>Geminigeraceae</taxon>
        <taxon>Guillardia</taxon>
    </lineage>
</organism>
<comment type="subcellular location">
    <subcellularLocation>
        <location evidence="1">Plastid</location>
        <location evidence="1">Chloroplast</location>
    </subcellularLocation>
</comment>
<gene>
    <name evidence="6" type="ORF">GUITHDRAFT_58593</name>
</gene>
<comment type="similarity">
    <text evidence="4">Belongs to the TRAFAC class dynamin-like GTPase superfamily. GB1/RHD3 GTPase family.</text>
</comment>
<evidence type="ECO:0000256" key="4">
    <source>
        <dbReference type="PROSITE-ProRule" id="PRU01052"/>
    </source>
</evidence>
<dbReference type="GO" id="GO:0009507">
    <property type="term" value="C:chloroplast"/>
    <property type="evidence" value="ECO:0007669"/>
    <property type="project" value="UniProtKB-SubCell"/>
</dbReference>
<dbReference type="Proteomes" id="UP000011087">
    <property type="component" value="Unassembled WGS sequence"/>
</dbReference>
<evidence type="ECO:0000256" key="3">
    <source>
        <dbReference type="ARBA" id="ARBA00023134"/>
    </source>
</evidence>
<dbReference type="OrthoDB" id="2135133at2759"/>
<evidence type="ECO:0000256" key="2">
    <source>
        <dbReference type="ARBA" id="ARBA00022741"/>
    </source>
</evidence>
<evidence type="ECO:0000313" key="8">
    <source>
        <dbReference type="Proteomes" id="UP000011087"/>
    </source>
</evidence>
<dbReference type="SUPFAM" id="SSF52540">
    <property type="entry name" value="P-loop containing nucleoside triphosphate hydrolases"/>
    <property type="match status" value="1"/>
</dbReference>
<feature type="non-terminal residue" evidence="6">
    <location>
        <position position="267"/>
    </location>
</feature>
<dbReference type="Pfam" id="PF02263">
    <property type="entry name" value="GBP"/>
    <property type="match status" value="1"/>
</dbReference>
<dbReference type="PaxDb" id="55529-EKX38541"/>
<dbReference type="RefSeq" id="XP_005825521.1">
    <property type="nucleotide sequence ID" value="XM_005825464.1"/>
</dbReference>
<evidence type="ECO:0000259" key="5">
    <source>
        <dbReference type="PROSITE" id="PS51715"/>
    </source>
</evidence>
<keyword evidence="2" id="KW-0547">Nucleotide-binding</keyword>
<sequence>QVDAPVAVLAICGAHRSGKSFILNRLFLGKKGFPVGSGVSTCTKGMWIWNKTVIVKDANGTATKFVLIDTEGFGSPEENHDSSLLTLALLLSSYFVYNSVGAIDEITLRQFSFVSDVLDLIASQKIGHDGEIPFNVFPSFIWLLRDFSLELVSSDGSRMSASEYLEYALSASADEGPQSVKSTIRKTFSECFRERDCVALVRPVVDEKKLQHLAEVEEDDLRPQFVDELSELRRMILGRARAKQINEMFVSGSGILSLANSFLQSLS</sequence>
<reference evidence="8" key="2">
    <citation type="submission" date="2012-11" db="EMBL/GenBank/DDBJ databases">
        <authorList>
            <person name="Kuo A."/>
            <person name="Curtis B.A."/>
            <person name="Tanifuji G."/>
            <person name="Burki F."/>
            <person name="Gruber A."/>
            <person name="Irimia M."/>
            <person name="Maruyama S."/>
            <person name="Arias M.C."/>
            <person name="Ball S.G."/>
            <person name="Gile G.H."/>
            <person name="Hirakawa Y."/>
            <person name="Hopkins J.F."/>
            <person name="Rensing S.A."/>
            <person name="Schmutz J."/>
            <person name="Symeonidi A."/>
            <person name="Elias M."/>
            <person name="Eveleigh R.J."/>
            <person name="Herman E.K."/>
            <person name="Klute M.J."/>
            <person name="Nakayama T."/>
            <person name="Obornik M."/>
            <person name="Reyes-Prieto A."/>
            <person name="Armbrust E.V."/>
            <person name="Aves S.J."/>
            <person name="Beiko R.G."/>
            <person name="Coutinho P."/>
            <person name="Dacks J.B."/>
            <person name="Durnford D.G."/>
            <person name="Fast N.M."/>
            <person name="Green B.R."/>
            <person name="Grisdale C."/>
            <person name="Hempe F."/>
            <person name="Henrissat B."/>
            <person name="Hoppner M.P."/>
            <person name="Ishida K.-I."/>
            <person name="Kim E."/>
            <person name="Koreny L."/>
            <person name="Kroth P.G."/>
            <person name="Liu Y."/>
            <person name="Malik S.-B."/>
            <person name="Maier U.G."/>
            <person name="McRose D."/>
            <person name="Mock T."/>
            <person name="Neilson J.A."/>
            <person name="Onodera N.T."/>
            <person name="Poole A.M."/>
            <person name="Pritham E.J."/>
            <person name="Richards T.A."/>
            <person name="Rocap G."/>
            <person name="Roy S.W."/>
            <person name="Sarai C."/>
            <person name="Schaack S."/>
            <person name="Shirato S."/>
            <person name="Slamovits C.H."/>
            <person name="Spencer D.F."/>
            <person name="Suzuki S."/>
            <person name="Worden A.Z."/>
            <person name="Zauner S."/>
            <person name="Barry K."/>
            <person name="Bell C."/>
            <person name="Bharti A.K."/>
            <person name="Crow J.A."/>
            <person name="Grimwood J."/>
            <person name="Kramer R."/>
            <person name="Lindquist E."/>
            <person name="Lucas S."/>
            <person name="Salamov A."/>
            <person name="McFadden G.I."/>
            <person name="Lane C.E."/>
            <person name="Keeling P.J."/>
            <person name="Gray M.W."/>
            <person name="Grigoriev I.V."/>
            <person name="Archibald J.M."/>
        </authorList>
    </citation>
    <scope>NUCLEOTIDE SEQUENCE</scope>
    <source>
        <strain evidence="8">CCMP2712</strain>
    </source>
</reference>
<dbReference type="GeneID" id="17295244"/>
<accession>L1IQG9</accession>
<dbReference type="EnsemblProtists" id="EKX38541">
    <property type="protein sequence ID" value="EKX38541"/>
    <property type="gene ID" value="GUITHDRAFT_58593"/>
</dbReference>
<protein>
    <recommendedName>
        <fullName evidence="5">GB1/RHD3-type G domain-containing protein</fullName>
    </recommendedName>
</protein>
<dbReference type="HOGENOM" id="CLU_018608_1_0_1"/>
<feature type="domain" description="GB1/RHD3-type G" evidence="5">
    <location>
        <begin position="3"/>
        <end position="241"/>
    </location>
</feature>
<dbReference type="GO" id="GO:0003924">
    <property type="term" value="F:GTPase activity"/>
    <property type="evidence" value="ECO:0007669"/>
    <property type="project" value="InterPro"/>
</dbReference>
<dbReference type="GO" id="GO:0005525">
    <property type="term" value="F:GTP binding"/>
    <property type="evidence" value="ECO:0007669"/>
    <property type="project" value="UniProtKB-KW"/>
</dbReference>
<dbReference type="KEGG" id="gtt:GUITHDRAFT_58593"/>
<dbReference type="OMA" id="TWIFIIA"/>
<dbReference type="PANTHER" id="PTHR10751">
    <property type="entry name" value="GUANYLATE BINDING PROTEIN"/>
    <property type="match status" value="1"/>
</dbReference>
<dbReference type="InterPro" id="IPR015894">
    <property type="entry name" value="Guanylate-bd_N"/>
</dbReference>
<dbReference type="PROSITE" id="PS51715">
    <property type="entry name" value="G_GB1_RHD3"/>
    <property type="match status" value="1"/>
</dbReference>
<dbReference type="EMBL" id="JH993047">
    <property type="protein sequence ID" value="EKX38541.1"/>
    <property type="molecule type" value="Genomic_DNA"/>
</dbReference>
<reference evidence="6 8" key="1">
    <citation type="journal article" date="2012" name="Nature">
        <title>Algal genomes reveal evolutionary mosaicism and the fate of nucleomorphs.</title>
        <authorList>
            <consortium name="DOE Joint Genome Institute"/>
            <person name="Curtis B.A."/>
            <person name="Tanifuji G."/>
            <person name="Burki F."/>
            <person name="Gruber A."/>
            <person name="Irimia M."/>
            <person name="Maruyama S."/>
            <person name="Arias M.C."/>
            <person name="Ball S.G."/>
            <person name="Gile G.H."/>
            <person name="Hirakawa Y."/>
            <person name="Hopkins J.F."/>
            <person name="Kuo A."/>
            <person name="Rensing S.A."/>
            <person name="Schmutz J."/>
            <person name="Symeonidi A."/>
            <person name="Elias M."/>
            <person name="Eveleigh R.J."/>
            <person name="Herman E.K."/>
            <person name="Klute M.J."/>
            <person name="Nakayama T."/>
            <person name="Obornik M."/>
            <person name="Reyes-Prieto A."/>
            <person name="Armbrust E.V."/>
            <person name="Aves S.J."/>
            <person name="Beiko R.G."/>
            <person name="Coutinho P."/>
            <person name="Dacks J.B."/>
            <person name="Durnford D.G."/>
            <person name="Fast N.M."/>
            <person name="Green B.R."/>
            <person name="Grisdale C.J."/>
            <person name="Hempel F."/>
            <person name="Henrissat B."/>
            <person name="Hoppner M.P."/>
            <person name="Ishida K."/>
            <person name="Kim E."/>
            <person name="Koreny L."/>
            <person name="Kroth P.G."/>
            <person name="Liu Y."/>
            <person name="Malik S.B."/>
            <person name="Maier U.G."/>
            <person name="McRose D."/>
            <person name="Mock T."/>
            <person name="Neilson J.A."/>
            <person name="Onodera N.T."/>
            <person name="Poole A.M."/>
            <person name="Pritham E.J."/>
            <person name="Richards T.A."/>
            <person name="Rocap G."/>
            <person name="Roy S.W."/>
            <person name="Sarai C."/>
            <person name="Schaack S."/>
            <person name="Shirato S."/>
            <person name="Slamovits C.H."/>
            <person name="Spencer D.F."/>
            <person name="Suzuki S."/>
            <person name="Worden A.Z."/>
            <person name="Zauner S."/>
            <person name="Barry K."/>
            <person name="Bell C."/>
            <person name="Bharti A.K."/>
            <person name="Crow J.A."/>
            <person name="Grimwood J."/>
            <person name="Kramer R."/>
            <person name="Lindquist E."/>
            <person name="Lucas S."/>
            <person name="Salamov A."/>
            <person name="McFadden G.I."/>
            <person name="Lane C.E."/>
            <person name="Keeling P.J."/>
            <person name="Gray M.W."/>
            <person name="Grigoriev I.V."/>
            <person name="Archibald J.M."/>
        </authorList>
    </citation>
    <scope>NUCLEOTIDE SEQUENCE</scope>
    <source>
        <strain evidence="6 8">CCMP2712</strain>
    </source>
</reference>
<dbReference type="Gene3D" id="3.40.50.300">
    <property type="entry name" value="P-loop containing nucleotide triphosphate hydrolases"/>
    <property type="match status" value="1"/>
</dbReference>
<feature type="non-terminal residue" evidence="6">
    <location>
        <position position="1"/>
    </location>
</feature>
<keyword evidence="8" id="KW-1185">Reference proteome</keyword>
<dbReference type="InterPro" id="IPR027417">
    <property type="entry name" value="P-loop_NTPase"/>
</dbReference>
<dbReference type="eggNOG" id="KOG2037">
    <property type="taxonomic scope" value="Eukaryota"/>
</dbReference>
<proteinExistence type="inferred from homology"/>
<evidence type="ECO:0000313" key="6">
    <source>
        <dbReference type="EMBL" id="EKX38541.1"/>
    </source>
</evidence>
<name>L1IQG9_GUITC</name>
<dbReference type="AlphaFoldDB" id="L1IQG9"/>
<evidence type="ECO:0000256" key="1">
    <source>
        <dbReference type="ARBA" id="ARBA00004229"/>
    </source>
</evidence>
<reference evidence="7" key="3">
    <citation type="submission" date="2015-06" db="UniProtKB">
        <authorList>
            <consortium name="EnsemblProtists"/>
        </authorList>
    </citation>
    <scope>IDENTIFICATION</scope>
</reference>
<evidence type="ECO:0000313" key="7">
    <source>
        <dbReference type="EnsemblProtists" id="EKX38541"/>
    </source>
</evidence>
<dbReference type="InterPro" id="IPR030386">
    <property type="entry name" value="G_GB1_RHD3_dom"/>
</dbReference>